<evidence type="ECO:0000313" key="2">
    <source>
        <dbReference type="Proteomes" id="UP000078560"/>
    </source>
</evidence>
<evidence type="ECO:0000313" key="1">
    <source>
        <dbReference type="EMBL" id="SBS92866.1"/>
    </source>
</evidence>
<sequence>MPLPDDTHCTLNEKDLPAKIFDEKWKTDIKFLEFSNSINLDRKIDDMEKWIKNFDLKIFSTFNDNTFDNIKHIQDKRCRNLNYYINYVLYNIPKITKNTQNTADIIETFQSFINAIFISWGNAGSLAKVKCTRVHKDYTEKMDLIKQLDDYCENKKSFQEKLQKYDYITCCKYATYVRYEKRSFRDYILSGYLTKSDDDFHIENSCTLKKSGVTFPNVMCNEGKMSEFESDELPIAPVNGHLIASQQHMLSGKIPEDSINSSPTKIALTSVSTLLGACLSGLYLYRRSFVGGILRNFQNKNHISNEDTYDDVNGMFSDGSSHYLSTTAENNVFHIAYDPINN</sequence>
<gene>
    <name evidence="1" type="ORF">POVCU2_0077080</name>
</gene>
<proteinExistence type="predicted"/>
<dbReference type="Proteomes" id="UP000078560">
    <property type="component" value="Unassembled WGS sequence"/>
</dbReference>
<name>A0A1A8WLY0_PLAOA</name>
<protein>
    <submittedName>
        <fullName evidence="1">PIR Superfamily Protein</fullName>
    </submittedName>
</protein>
<accession>A0A1A8WLY0</accession>
<dbReference type="AlphaFoldDB" id="A0A1A8WLY0"/>
<organism evidence="1 2">
    <name type="scientific">Plasmodium ovale curtisi</name>
    <dbReference type="NCBI Taxonomy" id="864141"/>
    <lineage>
        <taxon>Eukaryota</taxon>
        <taxon>Sar</taxon>
        <taxon>Alveolata</taxon>
        <taxon>Apicomplexa</taxon>
        <taxon>Aconoidasida</taxon>
        <taxon>Haemosporida</taxon>
        <taxon>Plasmodiidae</taxon>
        <taxon>Plasmodium</taxon>
        <taxon>Plasmodium (Plasmodium)</taxon>
    </lineage>
</organism>
<dbReference type="EMBL" id="FLQU01001401">
    <property type="protein sequence ID" value="SBS92866.1"/>
    <property type="molecule type" value="Genomic_DNA"/>
</dbReference>
<reference evidence="2" key="1">
    <citation type="submission" date="2016-05" db="EMBL/GenBank/DDBJ databases">
        <authorList>
            <person name="Naeem Raeece"/>
        </authorList>
    </citation>
    <scope>NUCLEOTIDE SEQUENCE [LARGE SCALE GENOMIC DNA]</scope>
</reference>